<accession>A0A1L7UEI1</accession>
<feature type="compositionally biased region" description="Polar residues" evidence="1">
    <location>
        <begin position="1"/>
        <end position="22"/>
    </location>
</feature>
<sequence length="153" mass="17068">MEGSILKQSNSPARYPQLNPSTPDHVGHSTIAFSCSSSGSASDDRRSRCLFKLDWSLSSRDWLMNRKRQRDDGPSQANIDLLAKKATTRSGIEREAWGSWEYPPEFYDRLSKISLNRRALRNSTDAPVLGALIPFLQPVPALVFSLAPHAPKT</sequence>
<dbReference type="Proteomes" id="UP000184255">
    <property type="component" value="Unassembled WGS sequence"/>
</dbReference>
<dbReference type="AlphaFoldDB" id="A0A1L7UEI1"/>
<comment type="caution">
    <text evidence="2">The sequence shown here is derived from an EMBL/GenBank/DDBJ whole genome shotgun (WGS) entry which is preliminary data.</text>
</comment>
<evidence type="ECO:0000313" key="3">
    <source>
        <dbReference type="Proteomes" id="UP000184255"/>
    </source>
</evidence>
<keyword evidence="3" id="KW-1185">Reference proteome</keyword>
<organism evidence="2 3">
    <name type="scientific">Fusarium mangiferae</name>
    <name type="common">Mango malformation disease fungus</name>
    <dbReference type="NCBI Taxonomy" id="192010"/>
    <lineage>
        <taxon>Eukaryota</taxon>
        <taxon>Fungi</taxon>
        <taxon>Dikarya</taxon>
        <taxon>Ascomycota</taxon>
        <taxon>Pezizomycotina</taxon>
        <taxon>Sordariomycetes</taxon>
        <taxon>Hypocreomycetidae</taxon>
        <taxon>Hypocreales</taxon>
        <taxon>Nectriaceae</taxon>
        <taxon>Fusarium</taxon>
        <taxon>Fusarium fujikuroi species complex</taxon>
    </lineage>
</organism>
<feature type="region of interest" description="Disordered" evidence="1">
    <location>
        <begin position="1"/>
        <end position="30"/>
    </location>
</feature>
<gene>
    <name evidence="2" type="ORF">FMAN_15407</name>
</gene>
<evidence type="ECO:0000256" key="1">
    <source>
        <dbReference type="SAM" id="MobiDB-lite"/>
    </source>
</evidence>
<protein>
    <submittedName>
        <fullName evidence="2">Uncharacterized protein</fullName>
    </submittedName>
</protein>
<dbReference type="RefSeq" id="XP_041691438.1">
    <property type="nucleotide sequence ID" value="XM_041826126.1"/>
</dbReference>
<dbReference type="GeneID" id="65094648"/>
<name>A0A1L7UEI1_FUSMA</name>
<dbReference type="EMBL" id="FCQH01000030">
    <property type="protein sequence ID" value="CVL09058.1"/>
    <property type="molecule type" value="Genomic_DNA"/>
</dbReference>
<dbReference type="VEuPathDB" id="FungiDB:FMAN_15407"/>
<proteinExistence type="predicted"/>
<dbReference type="PROSITE" id="PS51257">
    <property type="entry name" value="PROKAR_LIPOPROTEIN"/>
    <property type="match status" value="1"/>
</dbReference>
<evidence type="ECO:0000313" key="2">
    <source>
        <dbReference type="EMBL" id="CVL09058.1"/>
    </source>
</evidence>
<reference evidence="3" key="1">
    <citation type="journal article" date="2016" name="Genome Biol. Evol.">
        <title>Comparative 'omics' of the Fusarium fujikuroi species complex highlights differences in genetic potential and metabolite synthesis.</title>
        <authorList>
            <person name="Niehaus E.-M."/>
            <person name="Muensterkoetter M."/>
            <person name="Proctor R.H."/>
            <person name="Brown D.W."/>
            <person name="Sharon A."/>
            <person name="Idan Y."/>
            <person name="Oren-Young L."/>
            <person name="Sieber C.M."/>
            <person name="Novak O."/>
            <person name="Pencik A."/>
            <person name="Tarkowska D."/>
            <person name="Hromadova K."/>
            <person name="Freeman S."/>
            <person name="Maymon M."/>
            <person name="Elazar M."/>
            <person name="Youssef S.A."/>
            <person name="El-Shabrawy E.S.M."/>
            <person name="Shalaby A.B.A."/>
            <person name="Houterman P."/>
            <person name="Brock N.L."/>
            <person name="Burkhardt I."/>
            <person name="Tsavkelova E.A."/>
            <person name="Dickschat J.S."/>
            <person name="Galuszka P."/>
            <person name="Gueldener U."/>
            <person name="Tudzynski B."/>
        </authorList>
    </citation>
    <scope>NUCLEOTIDE SEQUENCE [LARGE SCALE GENOMIC DNA]</scope>
    <source>
        <strain evidence="3">MRC7560</strain>
    </source>
</reference>